<accession>A0A432WHB7</accession>
<comment type="function">
    <text evidence="5">Catalyzes the decarboxylation of oxaloacetate coupled to Na(+) translocation.</text>
</comment>
<evidence type="ECO:0000256" key="1">
    <source>
        <dbReference type="ARBA" id="ARBA00022475"/>
    </source>
</evidence>
<feature type="transmembrane region" description="Helical" evidence="5">
    <location>
        <begin position="12"/>
        <end position="33"/>
    </location>
</feature>
<keyword evidence="5" id="KW-0406">Ion transport</keyword>
<organism evidence="6 7">
    <name type="scientific">Aliidiomarina soli</name>
    <dbReference type="NCBI Taxonomy" id="1928574"/>
    <lineage>
        <taxon>Bacteria</taxon>
        <taxon>Pseudomonadati</taxon>
        <taxon>Pseudomonadota</taxon>
        <taxon>Gammaproteobacteria</taxon>
        <taxon>Alteromonadales</taxon>
        <taxon>Idiomarinaceae</taxon>
        <taxon>Aliidiomarina</taxon>
    </lineage>
</organism>
<keyword evidence="4 5" id="KW-0472">Membrane</keyword>
<dbReference type="GO" id="GO:0015451">
    <property type="term" value="F:decarboxylation-driven active transmembrane transporter activity"/>
    <property type="evidence" value="ECO:0007669"/>
    <property type="project" value="UniProtKB-EC"/>
</dbReference>
<comment type="caution">
    <text evidence="6">The sequence shown here is derived from an EMBL/GenBank/DDBJ whole genome shotgun (WGS) entry which is preliminary data.</text>
</comment>
<sequence>MTSMLLDAVTLMLIGMATVFCFLLVLTGCVSLLTRMAPEQASPAKQPQSAGNSPNSAHMAAIASAVAQYRKSRHSN</sequence>
<dbReference type="Pfam" id="PF04277">
    <property type="entry name" value="OAD_gamma"/>
    <property type="match status" value="1"/>
</dbReference>
<dbReference type="GO" id="GO:0015081">
    <property type="term" value="F:sodium ion transmembrane transporter activity"/>
    <property type="evidence" value="ECO:0007669"/>
    <property type="project" value="InterPro"/>
</dbReference>
<reference evidence="6 7" key="1">
    <citation type="journal article" date="2011" name="Front. Microbiol.">
        <title>Genomic signatures of strain selection and enhancement in Bacillus atrophaeus var. globigii, a historical biowarfare simulant.</title>
        <authorList>
            <person name="Gibbons H.S."/>
            <person name="Broomall S.M."/>
            <person name="McNew L.A."/>
            <person name="Daligault H."/>
            <person name="Chapman C."/>
            <person name="Bruce D."/>
            <person name="Karavis M."/>
            <person name="Krepps M."/>
            <person name="McGregor P.A."/>
            <person name="Hong C."/>
            <person name="Park K.H."/>
            <person name="Akmal A."/>
            <person name="Feldman A."/>
            <person name="Lin J.S."/>
            <person name="Chang W.E."/>
            <person name="Higgs B.W."/>
            <person name="Demirev P."/>
            <person name="Lindquist J."/>
            <person name="Liem A."/>
            <person name="Fochler E."/>
            <person name="Read T.D."/>
            <person name="Tapia R."/>
            <person name="Johnson S."/>
            <person name="Bishop-Lilly K.A."/>
            <person name="Detter C."/>
            <person name="Han C."/>
            <person name="Sozhamannan S."/>
            <person name="Rosenzweig C.N."/>
            <person name="Skowronski E.W."/>
        </authorList>
    </citation>
    <scope>NUCLEOTIDE SEQUENCE [LARGE SCALE GENOMIC DNA]</scope>
    <source>
        <strain evidence="6 7">Y4G10-17</strain>
    </source>
</reference>
<keyword evidence="7" id="KW-1185">Reference proteome</keyword>
<keyword evidence="5" id="KW-0813">Transport</keyword>
<evidence type="ECO:0000256" key="4">
    <source>
        <dbReference type="ARBA" id="ARBA00023136"/>
    </source>
</evidence>
<name>A0A432WHB7_9GAMM</name>
<proteinExistence type="inferred from homology"/>
<dbReference type="RefSeq" id="WP_126789803.1">
    <property type="nucleotide sequence ID" value="NZ_PIPO01000003.1"/>
</dbReference>
<evidence type="ECO:0000256" key="5">
    <source>
        <dbReference type="RuleBase" id="RU004278"/>
    </source>
</evidence>
<evidence type="ECO:0000313" key="6">
    <source>
        <dbReference type="EMBL" id="RUO33079.1"/>
    </source>
</evidence>
<dbReference type="AlphaFoldDB" id="A0A432WHB7"/>
<comment type="catalytic activity">
    <reaction evidence="5">
        <text>oxaloacetate + 2 Na(+)(in) + H(+) = pyruvate + 2 Na(+)(out) + CO2</text>
        <dbReference type="Rhea" id="RHEA:57724"/>
        <dbReference type="ChEBI" id="CHEBI:15361"/>
        <dbReference type="ChEBI" id="CHEBI:15378"/>
        <dbReference type="ChEBI" id="CHEBI:16452"/>
        <dbReference type="ChEBI" id="CHEBI:16526"/>
        <dbReference type="ChEBI" id="CHEBI:29101"/>
        <dbReference type="EC" id="7.2.4.2"/>
    </reaction>
</comment>
<keyword evidence="2 5" id="KW-0812">Transmembrane</keyword>
<dbReference type="NCBIfam" id="TIGR01195">
    <property type="entry name" value="oadG_fam"/>
    <property type="match status" value="1"/>
</dbReference>
<dbReference type="InterPro" id="IPR005899">
    <property type="entry name" value="Na_pump_deCOase"/>
</dbReference>
<protein>
    <recommendedName>
        <fullName evidence="5">Oxaloacetate decarboxylase gamma chain</fullName>
        <ecNumber evidence="5">7.2.4.2</ecNumber>
    </recommendedName>
</protein>
<keyword evidence="5" id="KW-0739">Sodium transport</keyword>
<evidence type="ECO:0000256" key="2">
    <source>
        <dbReference type="ARBA" id="ARBA00022692"/>
    </source>
</evidence>
<dbReference type="EC" id="7.2.4.2" evidence="5"/>
<comment type="similarity">
    <text evidence="5">Belongs to the OadG family.</text>
</comment>
<evidence type="ECO:0000313" key="7">
    <source>
        <dbReference type="Proteomes" id="UP000287823"/>
    </source>
</evidence>
<gene>
    <name evidence="6" type="ORF">CWE14_07560</name>
</gene>
<dbReference type="GO" id="GO:0005886">
    <property type="term" value="C:plasma membrane"/>
    <property type="evidence" value="ECO:0007669"/>
    <property type="project" value="UniProtKB-SubCell"/>
</dbReference>
<comment type="subcellular location">
    <subcellularLocation>
        <location evidence="5">Cell membrane</location>
        <topology evidence="5">Single-pass membrane protein</topology>
    </subcellularLocation>
</comment>
<keyword evidence="3 5" id="KW-1133">Transmembrane helix</keyword>
<keyword evidence="1" id="KW-1003">Cell membrane</keyword>
<keyword evidence="5" id="KW-0915">Sodium</keyword>
<dbReference type="EMBL" id="PIPO01000003">
    <property type="protein sequence ID" value="RUO33079.1"/>
    <property type="molecule type" value="Genomic_DNA"/>
</dbReference>
<dbReference type="Proteomes" id="UP000287823">
    <property type="component" value="Unassembled WGS sequence"/>
</dbReference>
<comment type="cofactor">
    <cofactor evidence="5">
        <name>Na(+)</name>
        <dbReference type="ChEBI" id="CHEBI:29101"/>
    </cofactor>
</comment>
<evidence type="ECO:0000256" key="3">
    <source>
        <dbReference type="ARBA" id="ARBA00022989"/>
    </source>
</evidence>
<dbReference type="GO" id="GO:0036376">
    <property type="term" value="P:sodium ion export across plasma membrane"/>
    <property type="evidence" value="ECO:0007669"/>
    <property type="project" value="InterPro"/>
</dbReference>